<dbReference type="AlphaFoldDB" id="A0A9Q0NCJ1"/>
<reference evidence="2" key="1">
    <citation type="submission" date="2022-07" db="EMBL/GenBank/DDBJ databases">
        <authorList>
            <person name="Trinca V."/>
            <person name="Uliana J.V.C."/>
            <person name="Torres T.T."/>
            <person name="Ward R.J."/>
            <person name="Monesi N."/>
        </authorList>
    </citation>
    <scope>NUCLEOTIDE SEQUENCE</scope>
    <source>
        <strain evidence="2">HSMRA1968</strain>
        <tissue evidence="2">Whole embryos</tissue>
    </source>
</reference>
<protein>
    <submittedName>
        <fullName evidence="2">Uncharacterized protein</fullName>
    </submittedName>
</protein>
<dbReference type="Proteomes" id="UP001151699">
    <property type="component" value="Chromosome A"/>
</dbReference>
<evidence type="ECO:0000313" key="3">
    <source>
        <dbReference type="Proteomes" id="UP001151699"/>
    </source>
</evidence>
<dbReference type="OrthoDB" id="7788285at2759"/>
<feature type="compositionally biased region" description="Basic and acidic residues" evidence="1">
    <location>
        <begin position="79"/>
        <end position="90"/>
    </location>
</feature>
<dbReference type="InterPro" id="IPR012337">
    <property type="entry name" value="RNaseH-like_sf"/>
</dbReference>
<dbReference type="EMBL" id="WJQU01000001">
    <property type="protein sequence ID" value="KAJ6647801.1"/>
    <property type="molecule type" value="Genomic_DNA"/>
</dbReference>
<name>A0A9Q0NCJ1_9DIPT</name>
<proteinExistence type="predicted"/>
<sequence>RYGIPSSKISAVTMDNVSSNDTFMDFLQKHGTEADTHLSKPNNRIRCLPHVLNLAVQDVLAALKVPLNQEEDGYTYLDHLEGDEISKLSIEENDVDEEEEDEDDGEESSRNDPT</sequence>
<accession>A0A9Q0NCJ1</accession>
<keyword evidence="3" id="KW-1185">Reference proteome</keyword>
<evidence type="ECO:0000313" key="2">
    <source>
        <dbReference type="EMBL" id="KAJ6647801.1"/>
    </source>
</evidence>
<dbReference type="SUPFAM" id="SSF53098">
    <property type="entry name" value="Ribonuclease H-like"/>
    <property type="match status" value="1"/>
</dbReference>
<gene>
    <name evidence="2" type="ORF">Bhyg_03024</name>
</gene>
<feature type="non-terminal residue" evidence="2">
    <location>
        <position position="114"/>
    </location>
</feature>
<comment type="caution">
    <text evidence="2">The sequence shown here is derived from an EMBL/GenBank/DDBJ whole genome shotgun (WGS) entry which is preliminary data.</text>
</comment>
<evidence type="ECO:0000256" key="1">
    <source>
        <dbReference type="SAM" id="MobiDB-lite"/>
    </source>
</evidence>
<feature type="compositionally biased region" description="Acidic residues" evidence="1">
    <location>
        <begin position="91"/>
        <end position="106"/>
    </location>
</feature>
<feature type="non-terminal residue" evidence="2">
    <location>
        <position position="1"/>
    </location>
</feature>
<organism evidence="2 3">
    <name type="scientific">Pseudolycoriella hygida</name>
    <dbReference type="NCBI Taxonomy" id="35572"/>
    <lineage>
        <taxon>Eukaryota</taxon>
        <taxon>Metazoa</taxon>
        <taxon>Ecdysozoa</taxon>
        <taxon>Arthropoda</taxon>
        <taxon>Hexapoda</taxon>
        <taxon>Insecta</taxon>
        <taxon>Pterygota</taxon>
        <taxon>Neoptera</taxon>
        <taxon>Endopterygota</taxon>
        <taxon>Diptera</taxon>
        <taxon>Nematocera</taxon>
        <taxon>Sciaroidea</taxon>
        <taxon>Sciaridae</taxon>
        <taxon>Pseudolycoriella</taxon>
    </lineage>
</organism>
<feature type="region of interest" description="Disordered" evidence="1">
    <location>
        <begin position="79"/>
        <end position="114"/>
    </location>
</feature>